<evidence type="ECO:0000313" key="2">
    <source>
        <dbReference type="Proteomes" id="UP000017836"/>
    </source>
</evidence>
<proteinExistence type="predicted"/>
<keyword evidence="2" id="KW-1185">Reference proteome</keyword>
<dbReference type="Gramene" id="ERN05675">
    <property type="protein sequence ID" value="ERN05675"/>
    <property type="gene ID" value="AMTR_s00006p00180020"/>
</dbReference>
<dbReference type="HOGENOM" id="CLU_2362503_0_0_1"/>
<gene>
    <name evidence="1" type="ORF">AMTR_s00006p00180020</name>
</gene>
<dbReference type="AlphaFoldDB" id="W1PF53"/>
<sequence>MVHRKSPGLRDGRAGDPIGLATGGVFTSTIGEGALIGSRLKLKVVRHSILGRDTIVSSSTLGAEVDITGGGIGTVETPALARLAGGGGGVHFLALL</sequence>
<accession>W1PF53</accession>
<reference evidence="2" key="1">
    <citation type="journal article" date="2013" name="Science">
        <title>The Amborella genome and the evolution of flowering plants.</title>
        <authorList>
            <consortium name="Amborella Genome Project"/>
        </authorList>
    </citation>
    <scope>NUCLEOTIDE SEQUENCE [LARGE SCALE GENOMIC DNA]</scope>
</reference>
<name>W1PF53_AMBTC</name>
<organism evidence="1 2">
    <name type="scientific">Amborella trichopoda</name>
    <dbReference type="NCBI Taxonomy" id="13333"/>
    <lineage>
        <taxon>Eukaryota</taxon>
        <taxon>Viridiplantae</taxon>
        <taxon>Streptophyta</taxon>
        <taxon>Embryophyta</taxon>
        <taxon>Tracheophyta</taxon>
        <taxon>Spermatophyta</taxon>
        <taxon>Magnoliopsida</taxon>
        <taxon>Amborellales</taxon>
        <taxon>Amborellaceae</taxon>
        <taxon>Amborella</taxon>
    </lineage>
</organism>
<dbReference type="EMBL" id="KI393980">
    <property type="protein sequence ID" value="ERN05675.1"/>
    <property type="molecule type" value="Genomic_DNA"/>
</dbReference>
<evidence type="ECO:0000313" key="1">
    <source>
        <dbReference type="EMBL" id="ERN05675.1"/>
    </source>
</evidence>
<protein>
    <submittedName>
        <fullName evidence="1">Uncharacterized protein</fullName>
    </submittedName>
</protein>
<dbReference type="Proteomes" id="UP000017836">
    <property type="component" value="Unassembled WGS sequence"/>
</dbReference>